<feature type="compositionally biased region" description="Polar residues" evidence="1">
    <location>
        <begin position="106"/>
        <end position="136"/>
    </location>
</feature>
<accession>A0A9W9FI25</accession>
<evidence type="ECO:0000256" key="1">
    <source>
        <dbReference type="SAM" id="MobiDB-lite"/>
    </source>
</evidence>
<evidence type="ECO:0000313" key="3">
    <source>
        <dbReference type="Proteomes" id="UP001149165"/>
    </source>
</evidence>
<sequence length="229" mass="25109">MAARAQQVCTEEATKVNGFFHLYERAFKFQNQTYLVSYCVYTAATIDIQQIRHEDHAIATAAAKRLSTTLKMLESEAQQTPGIKRSIDIIKSHLNQWPEVAARQKTTTCSSGQPSWNSNQILASHRSSTSSGQVANGRNALPSYTGDSLAVGEGQLAANTRTIDLTGLDQPPGYQESQDSIGSLINEAMDVNPPWGDWASFNPSGGFVPEYHDEGWALFDPAVSYFNTD</sequence>
<organism evidence="2 3">
    <name type="scientific">Penicillium angulare</name>
    <dbReference type="NCBI Taxonomy" id="116970"/>
    <lineage>
        <taxon>Eukaryota</taxon>
        <taxon>Fungi</taxon>
        <taxon>Dikarya</taxon>
        <taxon>Ascomycota</taxon>
        <taxon>Pezizomycotina</taxon>
        <taxon>Eurotiomycetes</taxon>
        <taxon>Eurotiomycetidae</taxon>
        <taxon>Eurotiales</taxon>
        <taxon>Aspergillaceae</taxon>
        <taxon>Penicillium</taxon>
    </lineage>
</organism>
<keyword evidence="3" id="KW-1185">Reference proteome</keyword>
<evidence type="ECO:0000313" key="2">
    <source>
        <dbReference type="EMBL" id="KAJ5100572.1"/>
    </source>
</evidence>
<dbReference type="EMBL" id="JAPQKH010000004">
    <property type="protein sequence ID" value="KAJ5100572.1"/>
    <property type="molecule type" value="Genomic_DNA"/>
</dbReference>
<dbReference type="OrthoDB" id="4161332at2759"/>
<dbReference type="AlphaFoldDB" id="A0A9W9FI25"/>
<name>A0A9W9FI25_9EURO</name>
<protein>
    <submittedName>
        <fullName evidence="2">Uncharacterized protein</fullName>
    </submittedName>
</protein>
<proteinExistence type="predicted"/>
<feature type="region of interest" description="Disordered" evidence="1">
    <location>
        <begin position="106"/>
        <end position="139"/>
    </location>
</feature>
<comment type="caution">
    <text evidence="2">The sequence shown here is derived from an EMBL/GenBank/DDBJ whole genome shotgun (WGS) entry which is preliminary data.</text>
</comment>
<dbReference type="Proteomes" id="UP001149165">
    <property type="component" value="Unassembled WGS sequence"/>
</dbReference>
<gene>
    <name evidence="2" type="ORF">N7456_006624</name>
</gene>
<reference evidence="2" key="1">
    <citation type="submission" date="2022-11" db="EMBL/GenBank/DDBJ databases">
        <authorList>
            <person name="Petersen C."/>
        </authorList>
    </citation>
    <scope>NUCLEOTIDE SEQUENCE</scope>
    <source>
        <strain evidence="2">IBT 30069</strain>
    </source>
</reference>
<reference evidence="2" key="2">
    <citation type="journal article" date="2023" name="IMA Fungus">
        <title>Comparative genomic study of the Penicillium genus elucidates a diverse pangenome and 15 lateral gene transfer events.</title>
        <authorList>
            <person name="Petersen C."/>
            <person name="Sorensen T."/>
            <person name="Nielsen M.R."/>
            <person name="Sondergaard T.E."/>
            <person name="Sorensen J.L."/>
            <person name="Fitzpatrick D.A."/>
            <person name="Frisvad J.C."/>
            <person name="Nielsen K.L."/>
        </authorList>
    </citation>
    <scope>NUCLEOTIDE SEQUENCE</scope>
    <source>
        <strain evidence="2">IBT 30069</strain>
    </source>
</reference>